<dbReference type="OrthoDB" id="3354175at2759"/>
<keyword evidence="2" id="KW-0812">Transmembrane</keyword>
<dbReference type="STRING" id="765440.A0A0C3FAJ1"/>
<feature type="transmembrane region" description="Helical" evidence="2">
    <location>
        <begin position="240"/>
        <end position="260"/>
    </location>
</feature>
<sequence length="337" mass="37528">MGADIRTDTGAIMSTMLEGILYGFSLLMFCGTVWVLVFGRSMAKINKLMLSVAILLLLLSTTQIIFDIIRLEEGLVLQRDTFPGGPQAFFADVAQLTFMSRNSIFVIQTTLGDAVVIYRCYVVWQSVRIILIPCIMWCSVAATGIGSMYALSQGSAAVFAPFISRWIKSFYATSLSTNLLSTLLLAYRIWSIDRQTLSVRVTKSHLRPILSVVIDSGLLYSFTLVAALVCFTLESHGQNIILNMISPIISIAFFMVIIRVEISQNRNNTRFEDQSTLGGGNMGNHRRTSSNDSVYPMNGIKVHISKITETSNRSLDSWDAFKPKLASDVVHMREEYP</sequence>
<accession>A0A0C3FAJ1</accession>
<feature type="transmembrane region" description="Helical" evidence="2">
    <location>
        <begin position="129"/>
        <end position="150"/>
    </location>
</feature>
<keyword evidence="2" id="KW-0472">Membrane</keyword>
<feature type="transmembrane region" description="Helical" evidence="2">
    <location>
        <begin position="170"/>
        <end position="190"/>
    </location>
</feature>
<feature type="transmembrane region" description="Helical" evidence="2">
    <location>
        <begin position="20"/>
        <end position="38"/>
    </location>
</feature>
<feature type="transmembrane region" description="Helical" evidence="2">
    <location>
        <begin position="210"/>
        <end position="234"/>
    </location>
</feature>
<dbReference type="AlphaFoldDB" id="A0A0C3FAJ1"/>
<dbReference type="HOGENOM" id="CLU_044614_3_3_1"/>
<evidence type="ECO:0000256" key="1">
    <source>
        <dbReference type="SAM" id="MobiDB-lite"/>
    </source>
</evidence>
<protein>
    <submittedName>
        <fullName evidence="3">Uncharacterized protein</fullName>
    </submittedName>
</protein>
<keyword evidence="2" id="KW-1133">Transmembrane helix</keyword>
<name>A0A0C3FAJ1_PILCF</name>
<organism evidence="3 4">
    <name type="scientific">Piloderma croceum (strain F 1598)</name>
    <dbReference type="NCBI Taxonomy" id="765440"/>
    <lineage>
        <taxon>Eukaryota</taxon>
        <taxon>Fungi</taxon>
        <taxon>Dikarya</taxon>
        <taxon>Basidiomycota</taxon>
        <taxon>Agaricomycotina</taxon>
        <taxon>Agaricomycetes</taxon>
        <taxon>Agaricomycetidae</taxon>
        <taxon>Atheliales</taxon>
        <taxon>Atheliaceae</taxon>
        <taxon>Piloderma</taxon>
    </lineage>
</organism>
<feature type="transmembrane region" description="Helical" evidence="2">
    <location>
        <begin position="104"/>
        <end position="122"/>
    </location>
</feature>
<dbReference type="Proteomes" id="UP000054166">
    <property type="component" value="Unassembled WGS sequence"/>
</dbReference>
<reference evidence="4" key="2">
    <citation type="submission" date="2015-01" db="EMBL/GenBank/DDBJ databases">
        <title>Evolutionary Origins and Diversification of the Mycorrhizal Mutualists.</title>
        <authorList>
            <consortium name="DOE Joint Genome Institute"/>
            <consortium name="Mycorrhizal Genomics Consortium"/>
            <person name="Kohler A."/>
            <person name="Kuo A."/>
            <person name="Nagy L.G."/>
            <person name="Floudas D."/>
            <person name="Copeland A."/>
            <person name="Barry K.W."/>
            <person name="Cichocki N."/>
            <person name="Veneault-Fourrey C."/>
            <person name="LaButti K."/>
            <person name="Lindquist E.A."/>
            <person name="Lipzen A."/>
            <person name="Lundell T."/>
            <person name="Morin E."/>
            <person name="Murat C."/>
            <person name="Riley R."/>
            <person name="Ohm R."/>
            <person name="Sun H."/>
            <person name="Tunlid A."/>
            <person name="Henrissat B."/>
            <person name="Grigoriev I.V."/>
            <person name="Hibbett D.S."/>
            <person name="Martin F."/>
        </authorList>
    </citation>
    <scope>NUCLEOTIDE SEQUENCE [LARGE SCALE GENOMIC DNA]</scope>
    <source>
        <strain evidence="4">F 1598</strain>
    </source>
</reference>
<gene>
    <name evidence="3" type="ORF">PILCRDRAFT_821390</name>
</gene>
<reference evidence="3 4" key="1">
    <citation type="submission" date="2014-04" db="EMBL/GenBank/DDBJ databases">
        <authorList>
            <consortium name="DOE Joint Genome Institute"/>
            <person name="Kuo A."/>
            <person name="Tarkka M."/>
            <person name="Buscot F."/>
            <person name="Kohler A."/>
            <person name="Nagy L.G."/>
            <person name="Floudas D."/>
            <person name="Copeland A."/>
            <person name="Barry K.W."/>
            <person name="Cichocki N."/>
            <person name="Veneault-Fourrey C."/>
            <person name="LaButti K."/>
            <person name="Lindquist E.A."/>
            <person name="Lipzen A."/>
            <person name="Lundell T."/>
            <person name="Morin E."/>
            <person name="Murat C."/>
            <person name="Sun H."/>
            <person name="Tunlid A."/>
            <person name="Henrissat B."/>
            <person name="Grigoriev I.V."/>
            <person name="Hibbett D.S."/>
            <person name="Martin F."/>
            <person name="Nordberg H.P."/>
            <person name="Cantor M.N."/>
            <person name="Hua S.X."/>
        </authorList>
    </citation>
    <scope>NUCLEOTIDE SEQUENCE [LARGE SCALE GENOMIC DNA]</scope>
    <source>
        <strain evidence="3 4">F 1598</strain>
    </source>
</reference>
<evidence type="ECO:0000313" key="3">
    <source>
        <dbReference type="EMBL" id="KIM81615.1"/>
    </source>
</evidence>
<feature type="transmembrane region" description="Helical" evidence="2">
    <location>
        <begin position="50"/>
        <end position="69"/>
    </location>
</feature>
<dbReference type="EMBL" id="KN832998">
    <property type="protein sequence ID" value="KIM81615.1"/>
    <property type="molecule type" value="Genomic_DNA"/>
</dbReference>
<dbReference type="InParanoid" id="A0A0C3FAJ1"/>
<proteinExistence type="predicted"/>
<evidence type="ECO:0000313" key="4">
    <source>
        <dbReference type="Proteomes" id="UP000054166"/>
    </source>
</evidence>
<feature type="region of interest" description="Disordered" evidence="1">
    <location>
        <begin position="271"/>
        <end position="290"/>
    </location>
</feature>
<keyword evidence="4" id="KW-1185">Reference proteome</keyword>
<evidence type="ECO:0000256" key="2">
    <source>
        <dbReference type="SAM" id="Phobius"/>
    </source>
</evidence>